<organism evidence="14 15">
    <name type="scientific">Tribolium castaneum</name>
    <name type="common">Red flour beetle</name>
    <dbReference type="NCBI Taxonomy" id="7070"/>
    <lineage>
        <taxon>Eukaryota</taxon>
        <taxon>Metazoa</taxon>
        <taxon>Ecdysozoa</taxon>
        <taxon>Arthropoda</taxon>
        <taxon>Hexapoda</taxon>
        <taxon>Insecta</taxon>
        <taxon>Pterygota</taxon>
        <taxon>Neoptera</taxon>
        <taxon>Endopterygota</taxon>
        <taxon>Coleoptera</taxon>
        <taxon>Polyphaga</taxon>
        <taxon>Cucujiformia</taxon>
        <taxon>Tenebrionidae</taxon>
        <taxon>Tenebrionidae incertae sedis</taxon>
        <taxon>Tribolium</taxon>
    </lineage>
</organism>
<evidence type="ECO:0000256" key="10">
    <source>
        <dbReference type="ARBA" id="ARBA00023170"/>
    </source>
</evidence>
<name>A0A139WMY1_TRICA</name>
<keyword evidence="11" id="KW-0807">Transducer</keyword>
<dbReference type="Pfam" id="PF06585">
    <property type="entry name" value="JHBP"/>
    <property type="match status" value="1"/>
</dbReference>
<dbReference type="InterPro" id="IPR000276">
    <property type="entry name" value="GPCR_Rhodpsn"/>
</dbReference>
<dbReference type="PROSITE" id="PS50262">
    <property type="entry name" value="G_PROTEIN_RECEP_F1_2"/>
    <property type="match status" value="1"/>
</dbReference>
<evidence type="ECO:0000256" key="7">
    <source>
        <dbReference type="ARBA" id="ARBA00023040"/>
    </source>
</evidence>
<evidence type="ECO:0000313" key="14">
    <source>
        <dbReference type="EMBL" id="KYB29340.1"/>
    </source>
</evidence>
<dbReference type="InParanoid" id="A0A139WMY1"/>
<dbReference type="InterPro" id="IPR038606">
    <property type="entry name" value="To_sf"/>
</dbReference>
<keyword evidence="4" id="KW-0812">Transmembrane</keyword>
<dbReference type="Gene3D" id="1.20.1070.10">
    <property type="entry name" value="Rhodopsin 7-helix transmembrane proteins"/>
    <property type="match status" value="1"/>
</dbReference>
<evidence type="ECO:0000256" key="6">
    <source>
        <dbReference type="ARBA" id="ARBA00022989"/>
    </source>
</evidence>
<keyword evidence="7" id="KW-0297">G-protein coupled receptor</keyword>
<keyword evidence="10" id="KW-0675">Receptor</keyword>
<dbReference type="GO" id="GO:0007623">
    <property type="term" value="P:circadian rhythm"/>
    <property type="evidence" value="ECO:0007669"/>
    <property type="project" value="UniProtKB-ARBA"/>
</dbReference>
<evidence type="ECO:0000256" key="8">
    <source>
        <dbReference type="ARBA" id="ARBA00023108"/>
    </source>
</evidence>
<dbReference type="Gene3D" id="3.15.10.30">
    <property type="entry name" value="Haemolymph juvenile hormone binding protein"/>
    <property type="match status" value="1"/>
</dbReference>
<keyword evidence="3" id="KW-1003">Cell membrane</keyword>
<dbReference type="EMBL" id="KQ971312">
    <property type="protein sequence ID" value="KYB29340.1"/>
    <property type="molecule type" value="Genomic_DNA"/>
</dbReference>
<proteinExistence type="inferred from homology"/>
<dbReference type="PRINTS" id="PR00237">
    <property type="entry name" value="GPCRRHODOPSN"/>
</dbReference>
<dbReference type="InterPro" id="IPR010562">
    <property type="entry name" value="Haemolymph_juvenile_hormone-bd"/>
</dbReference>
<keyword evidence="9" id="KW-0472">Membrane</keyword>
<evidence type="ECO:0000259" key="13">
    <source>
        <dbReference type="PROSITE" id="PS50262"/>
    </source>
</evidence>
<dbReference type="Pfam" id="PF00001">
    <property type="entry name" value="7tm_1"/>
    <property type="match status" value="1"/>
</dbReference>
<comment type="similarity">
    <text evidence="12">Belongs to the TO family.</text>
</comment>
<dbReference type="GO" id="GO:0035237">
    <property type="term" value="F:corazonin receptor activity"/>
    <property type="evidence" value="ECO:0000318"/>
    <property type="project" value="GO_Central"/>
</dbReference>
<keyword evidence="5" id="KW-0732">Signal</keyword>
<sequence length="669" mass="74746">MHHKTTILVAPALQNSSCTHPRYSQASFLSLLGLGDVLQALIVFLLTVGVLAANVLLIVVINSRRYSKYIHSQPRYLLTSLACNDLAMGLLVTPFAIVPSLRHCWPYGELVCQIQALLRGAISQQSAVILICMAMDRYLCMLHPARYHKHSSKKGCVAIISMTWIMSVTLFSILVLPRGGYYFNPTGMMACEPFYTRASIRILAACGFYFPTTMILMYCYGSAFHVNKLRLKKSGCSTIASPDDYGGTSIEKLVTQERRLSTTASRTMAAMSLGFIVLVTPWTIQEVVAACTGSRAPAALDFLATWLALSNSFWNPFLYWLLNNNFRRISRELLFSRLFCRKSKEPKSHQQHCCSNSSSGAFTHTQGCDLEGLSEKYWGEILERTLSSSSLQALQRAYSHPRMERCNGLQEMKVFDTAVSLHIFSCTTMYLPVLLAAFFFSRCSSVALPKYIKLCSGSDPNFDKCGLQSGKEAIKHLVAGEKSLRLLPLSPLKLPFVQLEDRADFQLNITDAEIIGLNKAELIGFHADLDKREVTVVVHLAEILLKGQFHTEGRILILPIKGDGPGSVKAYGGNYTFTFHYNLVDKNGQKYAKIGKNEFKFTIEKAEFAVESLFGDPTIGRETNRFLNENWLEVVKDFEHVIGQTIGSICNNIASIVFERVPYNEIILP</sequence>
<dbReference type="SMART" id="SM00700">
    <property type="entry name" value="JHBP"/>
    <property type="match status" value="1"/>
</dbReference>
<comment type="similarity">
    <text evidence="2">Belongs to the G-protein coupled receptor 1 family.</text>
</comment>
<dbReference type="FunFam" id="3.15.10.30:FF:000001">
    <property type="entry name" value="Takeout-like protein 1"/>
    <property type="match status" value="1"/>
</dbReference>
<evidence type="ECO:0000256" key="11">
    <source>
        <dbReference type="ARBA" id="ARBA00023224"/>
    </source>
</evidence>
<comment type="subcellular location">
    <subcellularLocation>
        <location evidence="1">Cell membrane</location>
        <topology evidence="1">Multi-pass membrane protein</topology>
    </subcellularLocation>
</comment>
<accession>A0A139WMY1</accession>
<dbReference type="PANTHER" id="PTHR24230">
    <property type="entry name" value="G-PROTEIN COUPLED RECEPTOR"/>
    <property type="match status" value="1"/>
</dbReference>
<keyword evidence="15" id="KW-1185">Reference proteome</keyword>
<evidence type="ECO:0000313" key="15">
    <source>
        <dbReference type="Proteomes" id="UP000007266"/>
    </source>
</evidence>
<dbReference type="GO" id="GO:0007218">
    <property type="term" value="P:neuropeptide signaling pathway"/>
    <property type="evidence" value="ECO:0000318"/>
    <property type="project" value="GO_Central"/>
</dbReference>
<reference evidence="14 15" key="2">
    <citation type="journal article" date="2010" name="Nucleic Acids Res.">
        <title>BeetleBase in 2010: revisions to provide comprehensive genomic information for Tribolium castaneum.</title>
        <authorList>
            <person name="Kim H.S."/>
            <person name="Murphy T."/>
            <person name="Xia J."/>
            <person name="Caragea D."/>
            <person name="Park Y."/>
            <person name="Beeman R.W."/>
            <person name="Lorenzen M.D."/>
            <person name="Butcher S."/>
            <person name="Manak J.R."/>
            <person name="Brown S.J."/>
        </authorList>
    </citation>
    <scope>GENOME REANNOTATION</scope>
    <source>
        <strain evidence="14 15">Georgia GA2</strain>
    </source>
</reference>
<dbReference type="AlphaFoldDB" id="A0A139WMY1"/>
<evidence type="ECO:0000256" key="9">
    <source>
        <dbReference type="ARBA" id="ARBA00023136"/>
    </source>
</evidence>
<evidence type="ECO:0000256" key="12">
    <source>
        <dbReference type="ARBA" id="ARBA00060902"/>
    </source>
</evidence>
<keyword evidence="6" id="KW-1133">Transmembrane helix</keyword>
<dbReference type="InterPro" id="IPR017452">
    <property type="entry name" value="GPCR_Rhodpsn_7TM"/>
</dbReference>
<reference evidence="14 15" key="1">
    <citation type="journal article" date="2008" name="Nature">
        <title>The genome of the model beetle and pest Tribolium castaneum.</title>
        <authorList>
            <consortium name="Tribolium Genome Sequencing Consortium"/>
            <person name="Richards S."/>
            <person name="Gibbs R.A."/>
            <person name="Weinstock G.M."/>
            <person name="Brown S.J."/>
            <person name="Denell R."/>
            <person name="Beeman R.W."/>
            <person name="Gibbs R."/>
            <person name="Beeman R.W."/>
            <person name="Brown S.J."/>
            <person name="Bucher G."/>
            <person name="Friedrich M."/>
            <person name="Grimmelikhuijzen C.J."/>
            <person name="Klingler M."/>
            <person name="Lorenzen M."/>
            <person name="Richards S."/>
            <person name="Roth S."/>
            <person name="Schroder R."/>
            <person name="Tautz D."/>
            <person name="Zdobnov E.M."/>
            <person name="Muzny D."/>
            <person name="Gibbs R.A."/>
            <person name="Weinstock G.M."/>
            <person name="Attaway T."/>
            <person name="Bell S."/>
            <person name="Buhay C.J."/>
            <person name="Chandrabose M.N."/>
            <person name="Chavez D."/>
            <person name="Clerk-Blankenburg K.P."/>
            <person name="Cree A."/>
            <person name="Dao M."/>
            <person name="Davis C."/>
            <person name="Chacko J."/>
            <person name="Dinh H."/>
            <person name="Dugan-Rocha S."/>
            <person name="Fowler G."/>
            <person name="Garner T.T."/>
            <person name="Garnes J."/>
            <person name="Gnirke A."/>
            <person name="Hawes A."/>
            <person name="Hernandez J."/>
            <person name="Hines S."/>
            <person name="Holder M."/>
            <person name="Hume J."/>
            <person name="Jhangiani S.N."/>
            <person name="Joshi V."/>
            <person name="Khan Z.M."/>
            <person name="Jackson L."/>
            <person name="Kovar C."/>
            <person name="Kowis A."/>
            <person name="Lee S."/>
            <person name="Lewis L.R."/>
            <person name="Margolis J."/>
            <person name="Morgan M."/>
            <person name="Nazareth L.V."/>
            <person name="Nguyen N."/>
            <person name="Okwuonu G."/>
            <person name="Parker D."/>
            <person name="Richards S."/>
            <person name="Ruiz S.J."/>
            <person name="Santibanez J."/>
            <person name="Savard J."/>
            <person name="Scherer S.E."/>
            <person name="Schneider B."/>
            <person name="Sodergren E."/>
            <person name="Tautz D."/>
            <person name="Vattahil S."/>
            <person name="Villasana D."/>
            <person name="White C.S."/>
            <person name="Wright R."/>
            <person name="Park Y."/>
            <person name="Beeman R.W."/>
            <person name="Lord J."/>
            <person name="Oppert B."/>
            <person name="Lorenzen M."/>
            <person name="Brown S."/>
            <person name="Wang L."/>
            <person name="Savard J."/>
            <person name="Tautz D."/>
            <person name="Richards S."/>
            <person name="Weinstock G."/>
            <person name="Gibbs R.A."/>
            <person name="Liu Y."/>
            <person name="Worley K."/>
            <person name="Weinstock G."/>
            <person name="Elsik C.G."/>
            <person name="Reese J.T."/>
            <person name="Elhaik E."/>
            <person name="Landan G."/>
            <person name="Graur D."/>
            <person name="Arensburger P."/>
            <person name="Atkinson P."/>
            <person name="Beeman R.W."/>
            <person name="Beidler J."/>
            <person name="Brown S.J."/>
            <person name="Demuth J.P."/>
            <person name="Drury D.W."/>
            <person name="Du Y.Z."/>
            <person name="Fujiwara H."/>
            <person name="Lorenzen M."/>
            <person name="Maselli V."/>
            <person name="Osanai M."/>
            <person name="Park Y."/>
            <person name="Robertson H.M."/>
            <person name="Tu Z."/>
            <person name="Wang J.J."/>
            <person name="Wang S."/>
            <person name="Richards S."/>
            <person name="Song H."/>
            <person name="Zhang L."/>
            <person name="Sodergren E."/>
            <person name="Werner D."/>
            <person name="Stanke M."/>
            <person name="Morgenstern B."/>
            <person name="Solovyev V."/>
            <person name="Kosarev P."/>
            <person name="Brown G."/>
            <person name="Chen H.C."/>
            <person name="Ermolaeva O."/>
            <person name="Hlavina W."/>
            <person name="Kapustin Y."/>
            <person name="Kiryutin B."/>
            <person name="Kitts P."/>
            <person name="Maglott D."/>
            <person name="Pruitt K."/>
            <person name="Sapojnikov V."/>
            <person name="Souvorov A."/>
            <person name="Mackey A.J."/>
            <person name="Waterhouse R.M."/>
            <person name="Wyder S."/>
            <person name="Zdobnov E.M."/>
            <person name="Zdobnov E.M."/>
            <person name="Wyder S."/>
            <person name="Kriventseva E.V."/>
            <person name="Kadowaki T."/>
            <person name="Bork P."/>
            <person name="Aranda M."/>
            <person name="Bao R."/>
            <person name="Beermann A."/>
            <person name="Berns N."/>
            <person name="Bolognesi R."/>
            <person name="Bonneton F."/>
            <person name="Bopp D."/>
            <person name="Brown S.J."/>
            <person name="Bucher G."/>
            <person name="Butts T."/>
            <person name="Chaumot A."/>
            <person name="Denell R.E."/>
            <person name="Ferrier D.E."/>
            <person name="Friedrich M."/>
            <person name="Gordon C.M."/>
            <person name="Jindra M."/>
            <person name="Klingler M."/>
            <person name="Lan Q."/>
            <person name="Lattorff H.M."/>
            <person name="Laudet V."/>
            <person name="von Levetsow C."/>
            <person name="Liu Z."/>
            <person name="Lutz R."/>
            <person name="Lynch J.A."/>
            <person name="da Fonseca R.N."/>
            <person name="Posnien N."/>
            <person name="Reuter R."/>
            <person name="Roth S."/>
            <person name="Savard J."/>
            <person name="Schinko J.B."/>
            <person name="Schmitt C."/>
            <person name="Schoppmeier M."/>
            <person name="Schroder R."/>
            <person name="Shippy T.D."/>
            <person name="Simonnet F."/>
            <person name="Marques-Souza H."/>
            <person name="Tautz D."/>
            <person name="Tomoyasu Y."/>
            <person name="Trauner J."/>
            <person name="Van der Zee M."/>
            <person name="Vervoort M."/>
            <person name="Wittkopp N."/>
            <person name="Wimmer E.A."/>
            <person name="Yang X."/>
            <person name="Jones A.K."/>
            <person name="Sattelle D.B."/>
            <person name="Ebert P.R."/>
            <person name="Nelson D."/>
            <person name="Scott J.G."/>
            <person name="Beeman R.W."/>
            <person name="Muthukrishnan S."/>
            <person name="Kramer K.J."/>
            <person name="Arakane Y."/>
            <person name="Beeman R.W."/>
            <person name="Zhu Q."/>
            <person name="Hogenkamp D."/>
            <person name="Dixit R."/>
            <person name="Oppert B."/>
            <person name="Jiang H."/>
            <person name="Zou Z."/>
            <person name="Marshall J."/>
            <person name="Elpidina E."/>
            <person name="Vinokurov K."/>
            <person name="Oppert C."/>
            <person name="Zou Z."/>
            <person name="Evans J."/>
            <person name="Lu Z."/>
            <person name="Zhao P."/>
            <person name="Sumathipala N."/>
            <person name="Altincicek B."/>
            <person name="Vilcinskas A."/>
            <person name="Williams M."/>
            <person name="Hultmark D."/>
            <person name="Hetru C."/>
            <person name="Jiang H."/>
            <person name="Grimmelikhuijzen C.J."/>
            <person name="Hauser F."/>
            <person name="Cazzamali G."/>
            <person name="Williamson M."/>
            <person name="Park Y."/>
            <person name="Li B."/>
            <person name="Tanaka Y."/>
            <person name="Predel R."/>
            <person name="Neupert S."/>
            <person name="Schachtner J."/>
            <person name="Verleyen P."/>
            <person name="Raible F."/>
            <person name="Bork P."/>
            <person name="Friedrich M."/>
            <person name="Walden K.K."/>
            <person name="Robertson H.M."/>
            <person name="Angeli S."/>
            <person name="Foret S."/>
            <person name="Bucher G."/>
            <person name="Schuetz S."/>
            <person name="Maleszka R."/>
            <person name="Wimmer E.A."/>
            <person name="Beeman R.W."/>
            <person name="Lorenzen M."/>
            <person name="Tomoyasu Y."/>
            <person name="Miller S.C."/>
            <person name="Grossmann D."/>
            <person name="Bucher G."/>
        </authorList>
    </citation>
    <scope>NUCLEOTIDE SEQUENCE [LARGE SCALE GENOMIC DNA]</scope>
    <source>
        <strain evidence="14 15">Georgia GA2</strain>
    </source>
</reference>
<feature type="domain" description="G-protein coupled receptors family 1 profile" evidence="13">
    <location>
        <begin position="53"/>
        <end position="319"/>
    </location>
</feature>
<keyword evidence="8" id="KW-0090">Biological rhythms</keyword>
<dbReference type="PANTHER" id="PTHR24230:SF141">
    <property type="entry name" value="G-PROTEIN COUPLED RECEPTORS FAMILY 1 PROFILE DOMAIN-CONTAINING PROTEIN"/>
    <property type="match status" value="1"/>
</dbReference>
<dbReference type="SUPFAM" id="SSF81321">
    <property type="entry name" value="Family A G protein-coupled receptor-like"/>
    <property type="match status" value="1"/>
</dbReference>
<evidence type="ECO:0000256" key="2">
    <source>
        <dbReference type="ARBA" id="ARBA00010663"/>
    </source>
</evidence>
<dbReference type="eggNOG" id="ENOG502SQBT">
    <property type="taxonomic scope" value="Eukaryota"/>
</dbReference>
<evidence type="ECO:0000256" key="4">
    <source>
        <dbReference type="ARBA" id="ARBA00022692"/>
    </source>
</evidence>
<evidence type="ECO:0000256" key="3">
    <source>
        <dbReference type="ARBA" id="ARBA00022475"/>
    </source>
</evidence>
<dbReference type="FunFam" id="1.20.1070.10:FF:000354">
    <property type="entry name" value="5-hydroxytryptamine receptor 1A"/>
    <property type="match status" value="1"/>
</dbReference>
<dbReference type="GO" id="GO:0005886">
    <property type="term" value="C:plasma membrane"/>
    <property type="evidence" value="ECO:0000318"/>
    <property type="project" value="GO_Central"/>
</dbReference>
<dbReference type="Proteomes" id="UP000007266">
    <property type="component" value="Linkage group 2"/>
</dbReference>
<gene>
    <name evidence="14" type="primary">AUGUSTUS-3.0.2_32201</name>
    <name evidence="14" type="ORF">TcasGA2_TC032201</name>
</gene>
<protein>
    <recommendedName>
        <fullName evidence="13">G-protein coupled receptors family 1 profile domain-containing protein</fullName>
    </recommendedName>
</protein>
<dbReference type="FunCoup" id="A0A139WMY1">
    <property type="interactions" value="26"/>
</dbReference>
<dbReference type="CDD" id="cd00637">
    <property type="entry name" value="7tm_classA_rhodopsin-like"/>
    <property type="match status" value="1"/>
</dbReference>
<evidence type="ECO:0000256" key="5">
    <source>
        <dbReference type="ARBA" id="ARBA00022729"/>
    </source>
</evidence>
<evidence type="ECO:0000256" key="1">
    <source>
        <dbReference type="ARBA" id="ARBA00004651"/>
    </source>
</evidence>